<evidence type="ECO:0000256" key="4">
    <source>
        <dbReference type="ARBA" id="ARBA00022801"/>
    </source>
</evidence>
<dbReference type="GO" id="GO:0008810">
    <property type="term" value="F:cellulase activity"/>
    <property type="evidence" value="ECO:0007669"/>
    <property type="project" value="UniProtKB-EC"/>
</dbReference>
<reference evidence="9 10" key="1">
    <citation type="submission" date="2017-03" db="EMBL/GenBank/DDBJ databases">
        <title>Genomes of endolithic fungi from Antarctica.</title>
        <authorList>
            <person name="Coleine C."/>
            <person name="Masonjones S."/>
            <person name="Stajich J.E."/>
        </authorList>
    </citation>
    <scope>NUCLEOTIDE SEQUENCE [LARGE SCALE GENOMIC DNA]</scope>
    <source>
        <strain evidence="9 10">CCFEE 6315</strain>
    </source>
</reference>
<accession>A0A4U0U3B4</accession>
<comment type="catalytic activity">
    <reaction evidence="1">
        <text>Endohydrolysis of (1-&gt;4)-beta-D-glucosidic linkages in cellulose, lichenin and cereal beta-D-glucans.</text>
        <dbReference type="EC" id="3.2.1.4"/>
    </reaction>
</comment>
<keyword evidence="4 6" id="KW-0378">Hydrolase</keyword>
<proteinExistence type="inferred from homology"/>
<dbReference type="PANTHER" id="PTHR34142:SF1">
    <property type="entry name" value="GLYCOSIDE HYDROLASE FAMILY 5 DOMAIN-CONTAINING PROTEIN"/>
    <property type="match status" value="1"/>
</dbReference>
<evidence type="ECO:0000256" key="6">
    <source>
        <dbReference type="RuleBase" id="RU361153"/>
    </source>
</evidence>
<dbReference type="EC" id="3.2.1.4" evidence="3"/>
<evidence type="ECO:0000259" key="8">
    <source>
        <dbReference type="Pfam" id="PF00150"/>
    </source>
</evidence>
<dbReference type="OrthoDB" id="5823761at2759"/>
<sequence>MNIFSPHWYHLIAQMHFSTLILALLSTVSALAAPTREKRASKLSFFGVNESGPEFGEGNLPGVAGTDYTFPTLSTYDTFIDKGFNAFRLNVLMERLSPDSITGALDSTYLGKIQEQVEYVTGKGAYILISPHNFGRYNGAIITDATAFGIFWSNVATEFKSNSLVIFDTNNEFHDEGGQNVADLNQAAITAIRNAGATTQYIAVEGNAYTGAWTWTTQTGTDGLTNADTMGSLTDSSGKLLFEMHQYLDSDGSGTSGTCVSSTIGSERLADATDWLRSNGKKGLIGEFAGGVNDVCEAAVKDMLAFLDDNSDVWEGALWWAAGPWWSDYMFSVEPTDGPAYSTYVPLIAQYE</sequence>
<protein>
    <recommendedName>
        <fullName evidence="3">cellulase</fullName>
        <ecNumber evidence="3">3.2.1.4</ecNumber>
    </recommendedName>
</protein>
<name>A0A4U0U3B4_9PEZI</name>
<comment type="caution">
    <text evidence="9">The sequence shown here is derived from an EMBL/GenBank/DDBJ whole genome shotgun (WGS) entry which is preliminary data.</text>
</comment>
<dbReference type="Gene3D" id="3.20.20.80">
    <property type="entry name" value="Glycosidases"/>
    <property type="match status" value="1"/>
</dbReference>
<feature type="domain" description="Glycoside hydrolase family 5" evidence="8">
    <location>
        <begin position="48"/>
        <end position="322"/>
    </location>
</feature>
<evidence type="ECO:0000256" key="1">
    <source>
        <dbReference type="ARBA" id="ARBA00000966"/>
    </source>
</evidence>
<dbReference type="SUPFAM" id="SSF51445">
    <property type="entry name" value="(Trans)glycosidases"/>
    <property type="match status" value="1"/>
</dbReference>
<evidence type="ECO:0000256" key="5">
    <source>
        <dbReference type="ARBA" id="ARBA00023295"/>
    </source>
</evidence>
<evidence type="ECO:0000256" key="7">
    <source>
        <dbReference type="SAM" id="SignalP"/>
    </source>
</evidence>
<comment type="similarity">
    <text evidence="2 6">Belongs to the glycosyl hydrolase 5 (cellulase A) family.</text>
</comment>
<keyword evidence="5 6" id="KW-0326">Glycosidase</keyword>
<evidence type="ECO:0000256" key="3">
    <source>
        <dbReference type="ARBA" id="ARBA00012601"/>
    </source>
</evidence>
<evidence type="ECO:0000313" key="10">
    <source>
        <dbReference type="Proteomes" id="UP000308549"/>
    </source>
</evidence>
<gene>
    <name evidence="9" type="ORF">B0A50_03526</name>
</gene>
<feature type="chain" id="PRO_5020362780" description="cellulase" evidence="7">
    <location>
        <begin position="31"/>
        <end position="352"/>
    </location>
</feature>
<keyword evidence="10" id="KW-1185">Reference proteome</keyword>
<feature type="signal peptide" evidence="7">
    <location>
        <begin position="1"/>
        <end position="30"/>
    </location>
</feature>
<dbReference type="Proteomes" id="UP000308549">
    <property type="component" value="Unassembled WGS sequence"/>
</dbReference>
<dbReference type="InterPro" id="IPR017853">
    <property type="entry name" value="GH"/>
</dbReference>
<dbReference type="AlphaFoldDB" id="A0A4U0U3B4"/>
<evidence type="ECO:0000313" key="9">
    <source>
        <dbReference type="EMBL" id="TKA29513.1"/>
    </source>
</evidence>
<dbReference type="Pfam" id="PF00150">
    <property type="entry name" value="Cellulase"/>
    <property type="match status" value="1"/>
</dbReference>
<evidence type="ECO:0000256" key="2">
    <source>
        <dbReference type="ARBA" id="ARBA00005641"/>
    </source>
</evidence>
<dbReference type="GO" id="GO:0009251">
    <property type="term" value="P:glucan catabolic process"/>
    <property type="evidence" value="ECO:0007669"/>
    <property type="project" value="TreeGrafter"/>
</dbReference>
<keyword evidence="7" id="KW-0732">Signal</keyword>
<dbReference type="InterPro" id="IPR001547">
    <property type="entry name" value="Glyco_hydro_5"/>
</dbReference>
<dbReference type="EMBL" id="NAJL01000014">
    <property type="protein sequence ID" value="TKA29513.1"/>
    <property type="molecule type" value="Genomic_DNA"/>
</dbReference>
<dbReference type="PANTHER" id="PTHR34142">
    <property type="entry name" value="ENDO-BETA-1,4-GLUCANASE A"/>
    <property type="match status" value="1"/>
</dbReference>
<organism evidence="9 10">
    <name type="scientific">Salinomyces thailandicus</name>
    <dbReference type="NCBI Taxonomy" id="706561"/>
    <lineage>
        <taxon>Eukaryota</taxon>
        <taxon>Fungi</taxon>
        <taxon>Dikarya</taxon>
        <taxon>Ascomycota</taxon>
        <taxon>Pezizomycotina</taxon>
        <taxon>Dothideomycetes</taxon>
        <taxon>Dothideomycetidae</taxon>
        <taxon>Mycosphaerellales</taxon>
        <taxon>Teratosphaeriaceae</taxon>
        <taxon>Salinomyces</taxon>
    </lineage>
</organism>